<evidence type="ECO:0000313" key="2">
    <source>
        <dbReference type="Proteomes" id="UP000735302"/>
    </source>
</evidence>
<dbReference type="EMBL" id="BLXT01005617">
    <property type="protein sequence ID" value="GFO24589.1"/>
    <property type="molecule type" value="Genomic_DNA"/>
</dbReference>
<dbReference type="AlphaFoldDB" id="A0AAV4BWK0"/>
<accession>A0AAV4BWK0</accession>
<proteinExistence type="predicted"/>
<reference evidence="1 2" key="1">
    <citation type="journal article" date="2021" name="Elife">
        <title>Chloroplast acquisition without the gene transfer in kleptoplastic sea slugs, Plakobranchus ocellatus.</title>
        <authorList>
            <person name="Maeda T."/>
            <person name="Takahashi S."/>
            <person name="Yoshida T."/>
            <person name="Shimamura S."/>
            <person name="Takaki Y."/>
            <person name="Nagai Y."/>
            <person name="Toyoda A."/>
            <person name="Suzuki Y."/>
            <person name="Arimoto A."/>
            <person name="Ishii H."/>
            <person name="Satoh N."/>
            <person name="Nishiyama T."/>
            <person name="Hasebe M."/>
            <person name="Maruyama T."/>
            <person name="Minagawa J."/>
            <person name="Obokata J."/>
            <person name="Shigenobu S."/>
        </authorList>
    </citation>
    <scope>NUCLEOTIDE SEQUENCE [LARGE SCALE GENOMIC DNA]</scope>
</reference>
<dbReference type="PANTHER" id="PTHR19446">
    <property type="entry name" value="REVERSE TRANSCRIPTASES"/>
    <property type="match status" value="1"/>
</dbReference>
<keyword evidence="2" id="KW-1185">Reference proteome</keyword>
<name>A0AAV4BWK0_9GAST</name>
<evidence type="ECO:0000313" key="1">
    <source>
        <dbReference type="EMBL" id="GFO24589.1"/>
    </source>
</evidence>
<gene>
    <name evidence="1" type="ORF">PoB_005109400</name>
</gene>
<organism evidence="1 2">
    <name type="scientific">Plakobranchus ocellatus</name>
    <dbReference type="NCBI Taxonomy" id="259542"/>
    <lineage>
        <taxon>Eukaryota</taxon>
        <taxon>Metazoa</taxon>
        <taxon>Spiralia</taxon>
        <taxon>Lophotrochozoa</taxon>
        <taxon>Mollusca</taxon>
        <taxon>Gastropoda</taxon>
        <taxon>Heterobranchia</taxon>
        <taxon>Euthyneura</taxon>
        <taxon>Panpulmonata</taxon>
        <taxon>Sacoglossa</taxon>
        <taxon>Placobranchoidea</taxon>
        <taxon>Plakobranchidae</taxon>
        <taxon>Plakobranchus</taxon>
    </lineage>
</organism>
<protein>
    <submittedName>
        <fullName evidence="1">LINE-1 retrotransposable element orf2 protein</fullName>
    </submittedName>
</protein>
<comment type="caution">
    <text evidence="1">The sequence shown here is derived from an EMBL/GenBank/DDBJ whole genome shotgun (WGS) entry which is preliminary data.</text>
</comment>
<dbReference type="Proteomes" id="UP000735302">
    <property type="component" value="Unassembled WGS sequence"/>
</dbReference>
<sequence>MSGNRAKANIDSKFMYAKIKDVSGKKIKCSSPGCIKSKDGTLLMEKKEILNRWSEYVEDLFKDDRCKKPKIEKNKEGPTILKEEVEAAIKKMQNEKATGPDNIQVEIIKAVDNLRIDPTTKLLNTINGSGTIPEEMCKSVFIVLPKTPGATECELHRTISLMSHFTKILLRVLMHRMRKSLRPEISPKHFGFMPNKGTRNAIKISMSVSLIILKLLTKSVICEKVGWDGRGKLPARFALAKLARHPCSQGISSVDPSSLGQSWRSADRRLDKHGKIGGISEDKLDGAKDRGKSQHWRQKLDSVTMTSHNKQEDWLNFLDLPRLLTLTELDMFDCVSSAISFILSHANLSLPYFNKSYHQRAILKQFLVDVFH</sequence>